<organism evidence="2 3">
    <name type="scientific">Pseudolycoriella hygida</name>
    <dbReference type="NCBI Taxonomy" id="35572"/>
    <lineage>
        <taxon>Eukaryota</taxon>
        <taxon>Metazoa</taxon>
        <taxon>Ecdysozoa</taxon>
        <taxon>Arthropoda</taxon>
        <taxon>Hexapoda</taxon>
        <taxon>Insecta</taxon>
        <taxon>Pterygota</taxon>
        <taxon>Neoptera</taxon>
        <taxon>Endopterygota</taxon>
        <taxon>Diptera</taxon>
        <taxon>Nematocera</taxon>
        <taxon>Sciaroidea</taxon>
        <taxon>Sciaridae</taxon>
        <taxon>Pseudolycoriella</taxon>
    </lineage>
</organism>
<dbReference type="SMART" id="SM00697">
    <property type="entry name" value="DM8"/>
    <property type="match status" value="1"/>
</dbReference>
<keyword evidence="1" id="KW-0732">Signal</keyword>
<comment type="caution">
    <text evidence="2">The sequence shown here is derived from an EMBL/GenBank/DDBJ whole genome shotgun (WGS) entry which is preliminary data.</text>
</comment>
<dbReference type="Pfam" id="PF06477">
    <property type="entry name" value="DUF1091"/>
    <property type="match status" value="1"/>
</dbReference>
<accession>A0A9Q0MLF0</accession>
<reference evidence="2" key="1">
    <citation type="submission" date="2022-07" db="EMBL/GenBank/DDBJ databases">
        <authorList>
            <person name="Trinca V."/>
            <person name="Uliana J.V.C."/>
            <person name="Torres T.T."/>
            <person name="Ward R.J."/>
            <person name="Monesi N."/>
        </authorList>
    </citation>
    <scope>NUCLEOTIDE SEQUENCE</scope>
    <source>
        <strain evidence="2">HSMRA1968</strain>
        <tissue evidence="2">Whole embryos</tissue>
    </source>
</reference>
<name>A0A9Q0MLF0_9DIPT</name>
<feature type="non-terminal residue" evidence="2">
    <location>
        <position position="1"/>
    </location>
</feature>
<dbReference type="InterPro" id="IPR010512">
    <property type="entry name" value="DUF1091"/>
</dbReference>
<evidence type="ECO:0000313" key="2">
    <source>
        <dbReference type="EMBL" id="KAJ6632809.1"/>
    </source>
</evidence>
<dbReference type="EMBL" id="WJQU01002474">
    <property type="protein sequence ID" value="KAJ6632809.1"/>
    <property type="molecule type" value="Genomic_DNA"/>
</dbReference>
<evidence type="ECO:0000256" key="1">
    <source>
        <dbReference type="SAM" id="SignalP"/>
    </source>
</evidence>
<feature type="chain" id="PRO_5040462562" evidence="1">
    <location>
        <begin position="24"/>
        <end position="183"/>
    </location>
</feature>
<feature type="signal peptide" evidence="1">
    <location>
        <begin position="1"/>
        <end position="23"/>
    </location>
</feature>
<proteinExistence type="predicted"/>
<gene>
    <name evidence="2" type="ORF">Bhyg_17551</name>
</gene>
<dbReference type="OrthoDB" id="7728278at2759"/>
<dbReference type="AlphaFoldDB" id="A0A9Q0MLF0"/>
<evidence type="ECO:0000313" key="3">
    <source>
        <dbReference type="Proteomes" id="UP001151699"/>
    </source>
</evidence>
<dbReference type="PANTHER" id="PTHR20898">
    <property type="entry name" value="DAEDALUS ON 3-RELATED-RELATED"/>
    <property type="match status" value="1"/>
</dbReference>
<dbReference type="Proteomes" id="UP001151699">
    <property type="component" value="Unassembled WGS sequence"/>
</dbReference>
<protein>
    <submittedName>
        <fullName evidence="2">Uncharacterized protein</fullName>
    </submittedName>
</protein>
<keyword evidence="3" id="KW-1185">Reference proteome</keyword>
<sequence length="183" mass="21666">MRSRFKGNVPVIMQLLLLHKIHGWRPFNLLVDNVTIESFSTKCECNTSVTPPGFLNVHINMLEAVHNRYSHTELYLQSDNGKYDLEVVNRTVDMCRFFRDVTYEPILQVAFKLFKSNSKFFTSCFIKKGSYSIENLKLNVESLPPIFPEKNGFYKHTFFVDKRRILYKFRAFFSFHKVYKKTP</sequence>